<dbReference type="AlphaFoldDB" id="A0A2I6S5S8"/>
<protein>
    <submittedName>
        <fullName evidence="7">Peptidase S8</fullName>
    </submittedName>
</protein>
<feature type="domain" description="Peptidase S8/S53" evidence="6">
    <location>
        <begin position="491"/>
        <end position="565"/>
    </location>
</feature>
<keyword evidence="8" id="KW-1185">Reference proteome</keyword>
<dbReference type="InterPro" id="IPR034075">
    <property type="entry name" value="Glr3161-like_dom"/>
</dbReference>
<dbReference type="PANTHER" id="PTHR43399">
    <property type="entry name" value="SUBTILISIN-RELATED"/>
    <property type="match status" value="1"/>
</dbReference>
<feature type="signal peptide" evidence="5">
    <location>
        <begin position="1"/>
        <end position="21"/>
    </location>
</feature>
<evidence type="ECO:0000256" key="5">
    <source>
        <dbReference type="SAM" id="SignalP"/>
    </source>
</evidence>
<evidence type="ECO:0000256" key="3">
    <source>
        <dbReference type="ARBA" id="ARBA00022801"/>
    </source>
</evidence>
<evidence type="ECO:0000256" key="4">
    <source>
        <dbReference type="ARBA" id="ARBA00022825"/>
    </source>
</evidence>
<evidence type="ECO:0000313" key="7">
    <source>
        <dbReference type="EMBL" id="AUN94617.1"/>
    </source>
</evidence>
<accession>A0A2I6S5S8</accession>
<dbReference type="Gene3D" id="3.40.50.200">
    <property type="entry name" value="Peptidase S8/S53 domain"/>
    <property type="match status" value="2"/>
</dbReference>
<reference evidence="7 8" key="1">
    <citation type="submission" date="2018-01" db="EMBL/GenBank/DDBJ databases">
        <authorList>
            <person name="Fu G.-Y."/>
        </authorList>
    </citation>
    <scope>NUCLEOTIDE SEQUENCE [LARGE SCALE GENOMIC DNA]</scope>
    <source>
        <strain evidence="7 8">SY39</strain>
    </source>
</reference>
<comment type="similarity">
    <text evidence="1">Belongs to the peptidase S8 family.</text>
</comment>
<evidence type="ECO:0000313" key="8">
    <source>
        <dbReference type="Proteomes" id="UP000242205"/>
    </source>
</evidence>
<evidence type="ECO:0000259" key="6">
    <source>
        <dbReference type="Pfam" id="PF00082"/>
    </source>
</evidence>
<dbReference type="GO" id="GO:0004252">
    <property type="term" value="F:serine-type endopeptidase activity"/>
    <property type="evidence" value="ECO:0007669"/>
    <property type="project" value="InterPro"/>
</dbReference>
<dbReference type="PROSITE" id="PS51257">
    <property type="entry name" value="PROKAR_LIPOPROTEIN"/>
    <property type="match status" value="1"/>
</dbReference>
<keyword evidence="3" id="KW-0378">Hydrolase</keyword>
<dbReference type="EMBL" id="CP025682">
    <property type="protein sequence ID" value="AUN94617.1"/>
    <property type="molecule type" value="Genomic_DNA"/>
</dbReference>
<sequence length="619" mass="64746">MSRVTACVLFTSLLSCIPVSASEAADPSGEGAGRLVLGLDRIAREYREFQATPEAGEDTRFRSQSVPGMVGDWAFVDAVARAKDPSALIADLEVIGAEIVAVSGRNVSIRIPLAALDELAVLETLLSARPVLARRNVGAVTSQGDVAQRSDVARFDFGVDGAGSAVGVLSDSFDCLGGYAADVAGGDLPPDVVVIDDYDLDNCSDEGRAMAQIVHDVAPGARLLFHTAFKGEAAFAQGVRALARAGATVIVDDVGYFAAPMFQDGLVAQAVDEVVAQGVAYFSSSGNSGRNAYRSRFRDAGVIGSLGGMLHDFDPGPGVDTMLELDAHRAGTMILHWSEPYLSVSGAPGTRSDLDVCLWSAPVPSEEAVISCGDDANIAGPDGGSGDPVELAATFGEGRLWVSIERREGEAPRWVSLSPTFDADFVDAYEGVHAPTSYGHPNAAGANAVGASAYFMSPAFGLDRPLLNGFSSAGGIPILFDIDGRPIFELRRKPEFTAPDGANTTFFVEGRDIEPDGWPNFYGTSAAAPHAAGVAALMRARNPFLSPAAITALLQVTAVDILERSDGVAVDDARSFIGAGFDFDSGAGLIDALAAVAAVQPGWGWRRPFTSPWFLPRLR</sequence>
<keyword evidence="4" id="KW-0720">Serine protease</keyword>
<dbReference type="OrthoDB" id="9813435at2"/>
<dbReference type="InterPro" id="IPR000209">
    <property type="entry name" value="Peptidase_S8/S53_dom"/>
</dbReference>
<dbReference type="CDD" id="cd05562">
    <property type="entry name" value="Peptidases_S53_like"/>
    <property type="match status" value="1"/>
</dbReference>
<dbReference type="PROSITE" id="PS00138">
    <property type="entry name" value="SUBTILASE_SER"/>
    <property type="match status" value="1"/>
</dbReference>
<feature type="chain" id="PRO_5014361964" evidence="5">
    <location>
        <begin position="22"/>
        <end position="619"/>
    </location>
</feature>
<dbReference type="PANTHER" id="PTHR43399:SF4">
    <property type="entry name" value="CELL WALL-ASSOCIATED PROTEASE"/>
    <property type="match status" value="1"/>
</dbReference>
<evidence type="ECO:0000256" key="1">
    <source>
        <dbReference type="ARBA" id="ARBA00011073"/>
    </source>
</evidence>
<keyword evidence="2" id="KW-0645">Protease</keyword>
<evidence type="ECO:0000256" key="2">
    <source>
        <dbReference type="ARBA" id="ARBA00022670"/>
    </source>
</evidence>
<keyword evidence="5" id="KW-0732">Signal</keyword>
<organism evidence="7 8">
    <name type="scientific">Pseudazoarcus pumilus</name>
    <dbReference type="NCBI Taxonomy" id="2067960"/>
    <lineage>
        <taxon>Bacteria</taxon>
        <taxon>Pseudomonadati</taxon>
        <taxon>Pseudomonadota</taxon>
        <taxon>Betaproteobacteria</taxon>
        <taxon>Rhodocyclales</taxon>
        <taxon>Zoogloeaceae</taxon>
        <taxon>Pseudazoarcus</taxon>
    </lineage>
</organism>
<dbReference type="InterPro" id="IPR051048">
    <property type="entry name" value="Peptidase_S8/S53_subtilisin"/>
</dbReference>
<dbReference type="SUPFAM" id="SSF52743">
    <property type="entry name" value="Subtilisin-like"/>
    <property type="match status" value="1"/>
</dbReference>
<dbReference type="InterPro" id="IPR023828">
    <property type="entry name" value="Peptidase_S8_Ser-AS"/>
</dbReference>
<name>A0A2I6S5S8_9RHOO</name>
<dbReference type="KEGG" id="atw:C0099_06470"/>
<gene>
    <name evidence="7" type="ORF">C0099_06470</name>
</gene>
<dbReference type="RefSeq" id="WP_102246685.1">
    <property type="nucleotide sequence ID" value="NZ_CP025682.1"/>
</dbReference>
<proteinExistence type="inferred from homology"/>
<dbReference type="GO" id="GO:0006508">
    <property type="term" value="P:proteolysis"/>
    <property type="evidence" value="ECO:0007669"/>
    <property type="project" value="UniProtKB-KW"/>
</dbReference>
<dbReference type="InterPro" id="IPR036852">
    <property type="entry name" value="Peptidase_S8/S53_dom_sf"/>
</dbReference>
<dbReference type="Pfam" id="PF00082">
    <property type="entry name" value="Peptidase_S8"/>
    <property type="match status" value="1"/>
</dbReference>
<dbReference type="Proteomes" id="UP000242205">
    <property type="component" value="Chromosome"/>
</dbReference>